<evidence type="ECO:0000313" key="4">
    <source>
        <dbReference type="Proteomes" id="UP001247754"/>
    </source>
</evidence>
<dbReference type="EMBL" id="JAVKPH010000002">
    <property type="protein sequence ID" value="MDR5651481.1"/>
    <property type="molecule type" value="Genomic_DNA"/>
</dbReference>
<protein>
    <submittedName>
        <fullName evidence="3">HIT domain-containing protein</fullName>
    </submittedName>
</protein>
<dbReference type="Gene3D" id="3.30.428.10">
    <property type="entry name" value="HIT-like"/>
    <property type="match status" value="1"/>
</dbReference>
<dbReference type="InterPro" id="IPR001310">
    <property type="entry name" value="Histidine_triad_HIT"/>
</dbReference>
<feature type="domain" description="HIT" evidence="2">
    <location>
        <begin position="6"/>
        <end position="109"/>
    </location>
</feature>
<reference evidence="3 4" key="1">
    <citation type="submission" date="2023-09" db="EMBL/GenBank/DDBJ databases">
        <title>Xinfangfangia sedmenti sp. nov., isolated the sedment.</title>
        <authorList>
            <person name="Xu L."/>
        </authorList>
    </citation>
    <scope>NUCLEOTIDE SEQUENCE [LARGE SCALE GENOMIC DNA]</scope>
    <source>
        <strain evidence="3 4">LG-4</strain>
    </source>
</reference>
<dbReference type="PROSITE" id="PS51084">
    <property type="entry name" value="HIT_2"/>
    <property type="match status" value="1"/>
</dbReference>
<dbReference type="PRINTS" id="PR00332">
    <property type="entry name" value="HISTRIAD"/>
</dbReference>
<dbReference type="InterPro" id="IPR036265">
    <property type="entry name" value="HIT-like_sf"/>
</dbReference>
<feature type="short sequence motif" description="Histidine triad motif" evidence="1">
    <location>
        <begin position="93"/>
        <end position="97"/>
    </location>
</feature>
<dbReference type="PANTHER" id="PTHR46648">
    <property type="entry name" value="HIT FAMILY PROTEIN 1"/>
    <property type="match status" value="1"/>
</dbReference>
<dbReference type="SUPFAM" id="SSF54197">
    <property type="entry name" value="HIT-like"/>
    <property type="match status" value="1"/>
</dbReference>
<sequence>MTDRCIFCRIAEGSLPAHKLYEDDRVLAFLDLHPVRAGHALVIPRAHHEGFEDMDPDTAAAVMAVAQRLARRMKAVCGVDRVGMAFVGIHVPHAHAHLIPLHHRHDLTSAAYLRDGIDGFTAPPPPPAGELARMAGLLREGLE</sequence>
<accession>A0ABU1F3N9</accession>
<evidence type="ECO:0000313" key="3">
    <source>
        <dbReference type="EMBL" id="MDR5651481.1"/>
    </source>
</evidence>
<keyword evidence="4" id="KW-1185">Reference proteome</keyword>
<comment type="caution">
    <text evidence="3">The sequence shown here is derived from an EMBL/GenBank/DDBJ whole genome shotgun (WGS) entry which is preliminary data.</text>
</comment>
<gene>
    <name evidence="3" type="ORF">RGD00_02615</name>
</gene>
<evidence type="ECO:0000259" key="2">
    <source>
        <dbReference type="PROSITE" id="PS51084"/>
    </source>
</evidence>
<name>A0ABU1F3N9_9RHOB</name>
<dbReference type="Pfam" id="PF01230">
    <property type="entry name" value="HIT"/>
    <property type="match status" value="1"/>
</dbReference>
<organism evidence="3 4">
    <name type="scientific">Ruixingdingia sedimenti</name>
    <dbReference type="NCBI Taxonomy" id="3073604"/>
    <lineage>
        <taxon>Bacteria</taxon>
        <taxon>Pseudomonadati</taxon>
        <taxon>Pseudomonadota</taxon>
        <taxon>Alphaproteobacteria</taxon>
        <taxon>Rhodobacterales</taxon>
        <taxon>Paracoccaceae</taxon>
        <taxon>Ruixingdingia</taxon>
    </lineage>
</organism>
<evidence type="ECO:0000256" key="1">
    <source>
        <dbReference type="PROSITE-ProRule" id="PRU00464"/>
    </source>
</evidence>
<dbReference type="RefSeq" id="WP_310455653.1">
    <property type="nucleotide sequence ID" value="NZ_JAVKPH010000002.1"/>
</dbReference>
<dbReference type="InterPro" id="IPR011146">
    <property type="entry name" value="HIT-like"/>
</dbReference>
<dbReference type="Proteomes" id="UP001247754">
    <property type="component" value="Unassembled WGS sequence"/>
</dbReference>
<proteinExistence type="predicted"/>
<dbReference type="PANTHER" id="PTHR46648:SF1">
    <property type="entry name" value="ADENOSINE 5'-MONOPHOSPHORAMIDASE HNT1"/>
    <property type="match status" value="1"/>
</dbReference>